<comment type="caution">
    <text evidence="2">The sequence shown here is derived from an EMBL/GenBank/DDBJ whole genome shotgun (WGS) entry which is preliminary data.</text>
</comment>
<sequence>MEFATVSLDECLDIRHPVLWPQLPRDASRVEGDEDALHFGMLHNGKLVSCLSVFMLDASVCQIRKFATLDTYQGQGFGGFLLQSVLEKMTADGVREVCLDARIGAVNFYKKFGFRAEGEKFFKKGVEYVRMTRGQEHSPVALLLTGATKS</sequence>
<dbReference type="SUPFAM" id="SSF55729">
    <property type="entry name" value="Acyl-CoA N-acyltransferases (Nat)"/>
    <property type="match status" value="1"/>
</dbReference>
<organism evidence="2 3">
    <name type="scientific">Phytobacter palmae</name>
    <dbReference type="NCBI Taxonomy" id="1855371"/>
    <lineage>
        <taxon>Bacteria</taxon>
        <taxon>Pseudomonadati</taxon>
        <taxon>Pseudomonadota</taxon>
        <taxon>Gammaproteobacteria</taxon>
        <taxon>Enterobacterales</taxon>
        <taxon>Enterobacteriaceae</taxon>
        <taxon>Phytobacter</taxon>
    </lineage>
</organism>
<protein>
    <submittedName>
        <fullName evidence="2">GNAT family N-acetyltransferase</fullName>
    </submittedName>
</protein>
<dbReference type="Proteomes" id="UP001411173">
    <property type="component" value="Unassembled WGS sequence"/>
</dbReference>
<dbReference type="EMBL" id="JBCIVJ010000002">
    <property type="protein sequence ID" value="MEN0578111.1"/>
    <property type="molecule type" value="Genomic_DNA"/>
</dbReference>
<feature type="domain" description="N-acetyltransferase" evidence="1">
    <location>
        <begin position="1"/>
        <end position="136"/>
    </location>
</feature>
<dbReference type="RefSeq" id="WP_343193214.1">
    <property type="nucleotide sequence ID" value="NZ_JBCIVJ010000002.1"/>
</dbReference>
<keyword evidence="3" id="KW-1185">Reference proteome</keyword>
<dbReference type="InterPro" id="IPR000182">
    <property type="entry name" value="GNAT_dom"/>
</dbReference>
<evidence type="ECO:0000259" key="1">
    <source>
        <dbReference type="PROSITE" id="PS51186"/>
    </source>
</evidence>
<name>A0ABU9V0C5_9ENTR</name>
<reference evidence="2 3" key="1">
    <citation type="submission" date="2024-02" db="EMBL/GenBank/DDBJ databases">
        <title>Whole genome of MDR Enterobacteriaceae from southern Thailand.</title>
        <authorList>
            <person name="Surachat K."/>
        </authorList>
    </citation>
    <scope>NUCLEOTIDE SEQUENCE [LARGE SCALE GENOMIC DNA]</scope>
    <source>
        <strain evidence="2 3">PSU_29</strain>
    </source>
</reference>
<gene>
    <name evidence="2" type="ORF">AAIG39_03685</name>
</gene>
<dbReference type="PROSITE" id="PS51186">
    <property type="entry name" value="GNAT"/>
    <property type="match status" value="1"/>
</dbReference>
<evidence type="ECO:0000313" key="3">
    <source>
        <dbReference type="Proteomes" id="UP001411173"/>
    </source>
</evidence>
<dbReference type="Pfam" id="PF13673">
    <property type="entry name" value="Acetyltransf_10"/>
    <property type="match status" value="1"/>
</dbReference>
<dbReference type="Gene3D" id="3.40.630.30">
    <property type="match status" value="1"/>
</dbReference>
<dbReference type="CDD" id="cd04301">
    <property type="entry name" value="NAT_SF"/>
    <property type="match status" value="1"/>
</dbReference>
<dbReference type="InterPro" id="IPR016181">
    <property type="entry name" value="Acyl_CoA_acyltransferase"/>
</dbReference>
<evidence type="ECO:0000313" key="2">
    <source>
        <dbReference type="EMBL" id="MEN0578111.1"/>
    </source>
</evidence>
<proteinExistence type="predicted"/>
<accession>A0ABU9V0C5</accession>